<dbReference type="PANTHER" id="PTHR30348">
    <property type="entry name" value="UNCHARACTERIZED PROTEIN YECE"/>
    <property type="match status" value="1"/>
</dbReference>
<dbReference type="Proteomes" id="UP000268469">
    <property type="component" value="Unassembled WGS sequence"/>
</dbReference>
<dbReference type="InterPro" id="IPR036520">
    <property type="entry name" value="UPF0759_sf"/>
</dbReference>
<name>A0A660SM81_UNCW3</name>
<accession>A0A660SM81</accession>
<dbReference type="AlphaFoldDB" id="A0A660SM81"/>
<dbReference type="PANTHER" id="PTHR30348:SF4">
    <property type="entry name" value="DUF72 DOMAIN-CONTAINING PROTEIN"/>
    <property type="match status" value="1"/>
</dbReference>
<dbReference type="EMBL" id="QNBE01000001">
    <property type="protein sequence ID" value="RKX71833.1"/>
    <property type="molecule type" value="Genomic_DNA"/>
</dbReference>
<dbReference type="InterPro" id="IPR002763">
    <property type="entry name" value="DUF72"/>
</dbReference>
<reference evidence="1 2" key="1">
    <citation type="submission" date="2018-06" db="EMBL/GenBank/DDBJ databases">
        <title>Extensive metabolic versatility and redundancy in microbially diverse, dynamic hydrothermal sediments.</title>
        <authorList>
            <person name="Dombrowski N."/>
            <person name="Teske A."/>
            <person name="Baker B.J."/>
        </authorList>
    </citation>
    <scope>NUCLEOTIDE SEQUENCE [LARGE SCALE GENOMIC DNA]</scope>
    <source>
        <strain evidence="1">B36_G15</strain>
    </source>
</reference>
<proteinExistence type="predicted"/>
<dbReference type="SUPFAM" id="SSF117396">
    <property type="entry name" value="TM1631-like"/>
    <property type="match status" value="1"/>
</dbReference>
<dbReference type="Pfam" id="PF01904">
    <property type="entry name" value="DUF72"/>
    <property type="match status" value="1"/>
</dbReference>
<protein>
    <submittedName>
        <fullName evidence="1">DUF72 domain-containing protein</fullName>
    </submittedName>
</protein>
<evidence type="ECO:0000313" key="2">
    <source>
        <dbReference type="Proteomes" id="UP000268469"/>
    </source>
</evidence>
<comment type="caution">
    <text evidence="1">The sequence shown here is derived from an EMBL/GenBank/DDBJ whole genome shotgun (WGS) entry which is preliminary data.</text>
</comment>
<gene>
    <name evidence="1" type="ORF">DRP53_00125</name>
</gene>
<organism evidence="1 2">
    <name type="scientific">candidate division WOR-3 bacterium</name>
    <dbReference type="NCBI Taxonomy" id="2052148"/>
    <lineage>
        <taxon>Bacteria</taxon>
        <taxon>Bacteria division WOR-3</taxon>
    </lineage>
</organism>
<evidence type="ECO:0000313" key="1">
    <source>
        <dbReference type="EMBL" id="RKX71833.1"/>
    </source>
</evidence>
<dbReference type="Gene3D" id="3.20.20.410">
    <property type="entry name" value="Protein of unknown function UPF0759"/>
    <property type="match status" value="1"/>
</dbReference>
<sequence>MRYLVGTSGFSYDHWEGVFYPLGMRKNKWLSYYADFFPTVELNVTFYRLPKRESFKRWFKDVPKDFVFAAKGSRYITHIKRLKDVADSIRIFRDQLSGLGKKLEVILWQFPPQMKIDLDRFHRFVRELRKVRKRHAFEFRHESWFTDEIYKILSDHNYALCIADSPGWSSPEVVTADWLYIRFHGGQELYASEYSQRELKEWSRKITRWGKEGYIYFNNDYRGFAVKNGLYLLDLLSSL</sequence>